<reference evidence="1" key="1">
    <citation type="submission" date="2019-08" db="EMBL/GenBank/DDBJ databases">
        <authorList>
            <person name="Kucharzyk K."/>
            <person name="Murdoch R.W."/>
            <person name="Higgins S."/>
            <person name="Loffler F."/>
        </authorList>
    </citation>
    <scope>NUCLEOTIDE SEQUENCE</scope>
</reference>
<dbReference type="InterPro" id="IPR036388">
    <property type="entry name" value="WH-like_DNA-bd_sf"/>
</dbReference>
<comment type="caution">
    <text evidence="1">The sequence shown here is derived from an EMBL/GenBank/DDBJ whole genome shotgun (WGS) entry which is preliminary data.</text>
</comment>
<evidence type="ECO:0008006" key="2">
    <source>
        <dbReference type="Google" id="ProtNLM"/>
    </source>
</evidence>
<dbReference type="EMBL" id="VSSQ01145876">
    <property type="protein sequence ID" value="MPN64677.1"/>
    <property type="molecule type" value="Genomic_DNA"/>
</dbReference>
<protein>
    <recommendedName>
        <fullName evidence="2">HTH arsR-type domain-containing protein</fullName>
    </recommendedName>
</protein>
<gene>
    <name evidence="1" type="ORF">SDC9_212453</name>
</gene>
<name>A0A645JMW3_9ZZZZ</name>
<accession>A0A645JMW3</accession>
<dbReference type="SUPFAM" id="SSF46785">
    <property type="entry name" value="Winged helix' DNA-binding domain"/>
    <property type="match status" value="1"/>
</dbReference>
<sequence>MLASLFGSENAERVLIFLLLREEGYAAEIVRFFNVSLSMIQKQLKKFELAGVLIKKDIGKNKLYSFNPRYAFLSELKALLAKAYEFYSPEQKEALGYNRRRS</sequence>
<dbReference type="InterPro" id="IPR036390">
    <property type="entry name" value="WH_DNA-bd_sf"/>
</dbReference>
<dbReference type="AlphaFoldDB" id="A0A645JMW3"/>
<dbReference type="InterPro" id="IPR011991">
    <property type="entry name" value="ArsR-like_HTH"/>
</dbReference>
<organism evidence="1">
    <name type="scientific">bioreactor metagenome</name>
    <dbReference type="NCBI Taxonomy" id="1076179"/>
    <lineage>
        <taxon>unclassified sequences</taxon>
        <taxon>metagenomes</taxon>
        <taxon>ecological metagenomes</taxon>
    </lineage>
</organism>
<proteinExistence type="predicted"/>
<dbReference type="CDD" id="cd00090">
    <property type="entry name" value="HTH_ARSR"/>
    <property type="match status" value="1"/>
</dbReference>
<dbReference type="Gene3D" id="1.10.10.10">
    <property type="entry name" value="Winged helix-like DNA-binding domain superfamily/Winged helix DNA-binding domain"/>
    <property type="match status" value="1"/>
</dbReference>
<evidence type="ECO:0000313" key="1">
    <source>
        <dbReference type="EMBL" id="MPN64677.1"/>
    </source>
</evidence>